<evidence type="ECO:0000256" key="5">
    <source>
        <dbReference type="ARBA" id="ARBA00022840"/>
    </source>
</evidence>
<sequence>MGNAVSIRQKTWLQATEKRINFTSHVLGSIKNVKFLGLTEMIKKSIEGLRIDELEISKKFRRIQTVRVCMINLPTVIAQFATFATYAVVAKVQGSDGLSVSQATTALSLINLLITPLIHLLLAVPDTFASIGCLYRVQDFLRRPNIVERRKFLEPEGRTPASTTASPTNSSEVELSNHSRLRAREVSSSENESDVLISLQNARFGWNSSPSDSAGVTLNLSPSPLGTLVAIVGPVGSGKSTFLKGLANETSVLDGEAFIKYPDLAFCEQAPWLTNTTIRENIIGENKSAAFDADWYSTVVSACALDSDIKKMPAGDETPVGSKGSKLSGGQKQRIAIARAVYARKWIACFDDTLSALDNSTSRLVFNNVFGPSGLLRRLGCTVFLATHNVQYLPQADFIIILGEDGNILEQGSFSQLRSHVEGYVHRLGIQLGQTEKEELHYLNTIEPPETLEVITSRISTPASTDEHRQMTDIAVYKYYFSAMGWFRVVVLVFLLVVNGGIGGLRSMSKPPATNIKCRMMLIFV</sequence>
<feature type="transmembrane region" description="Helical" evidence="9">
    <location>
        <begin position="479"/>
        <end position="502"/>
    </location>
</feature>
<feature type="region of interest" description="Disordered" evidence="8">
    <location>
        <begin position="152"/>
        <end position="187"/>
    </location>
</feature>
<dbReference type="CDD" id="cd03250">
    <property type="entry name" value="ABCC_MRP_domain1"/>
    <property type="match status" value="1"/>
</dbReference>
<dbReference type="PANTHER" id="PTHR24223:SF399">
    <property type="entry name" value="ABC TRANSPORTER ATNG"/>
    <property type="match status" value="1"/>
</dbReference>
<dbReference type="PANTHER" id="PTHR24223">
    <property type="entry name" value="ATP-BINDING CASSETTE SUB-FAMILY C"/>
    <property type="match status" value="1"/>
</dbReference>
<dbReference type="Pfam" id="PF00005">
    <property type="entry name" value="ABC_tran"/>
    <property type="match status" value="1"/>
</dbReference>
<name>A0AAI9XEX0_PENTH</name>
<keyword evidence="3 9" id="KW-0812">Transmembrane</keyword>
<dbReference type="AlphaFoldDB" id="A0AAI9XEX0"/>
<dbReference type="SUPFAM" id="SSF52540">
    <property type="entry name" value="P-loop containing nucleoside triphosphate hydrolases"/>
    <property type="match status" value="1"/>
</dbReference>
<evidence type="ECO:0000256" key="8">
    <source>
        <dbReference type="SAM" id="MobiDB-lite"/>
    </source>
</evidence>
<dbReference type="InterPro" id="IPR050173">
    <property type="entry name" value="ABC_transporter_C-like"/>
</dbReference>
<evidence type="ECO:0000259" key="10">
    <source>
        <dbReference type="PROSITE" id="PS50893"/>
    </source>
</evidence>
<evidence type="ECO:0000259" key="11">
    <source>
        <dbReference type="PROSITE" id="PS50929"/>
    </source>
</evidence>
<keyword evidence="5" id="KW-0067">ATP-binding</keyword>
<feature type="transmembrane region" description="Helical" evidence="9">
    <location>
        <begin position="109"/>
        <end position="135"/>
    </location>
</feature>
<feature type="domain" description="ABC transporter" evidence="10">
    <location>
        <begin position="197"/>
        <end position="430"/>
    </location>
</feature>
<dbReference type="InterPro" id="IPR017871">
    <property type="entry name" value="ABC_transporter-like_CS"/>
</dbReference>
<dbReference type="PROSITE" id="PS50929">
    <property type="entry name" value="ABC_TM1F"/>
    <property type="match status" value="1"/>
</dbReference>
<evidence type="ECO:0000256" key="3">
    <source>
        <dbReference type="ARBA" id="ARBA00022692"/>
    </source>
</evidence>
<accession>A0AAI9XEX0</accession>
<dbReference type="InterPro" id="IPR011527">
    <property type="entry name" value="ABC1_TM_dom"/>
</dbReference>
<feature type="compositionally biased region" description="Low complexity" evidence="8">
    <location>
        <begin position="159"/>
        <end position="171"/>
    </location>
</feature>
<dbReference type="SMART" id="SM00382">
    <property type="entry name" value="AAA"/>
    <property type="match status" value="1"/>
</dbReference>
<dbReference type="InterPro" id="IPR003593">
    <property type="entry name" value="AAA+_ATPase"/>
</dbReference>
<keyword evidence="7 9" id="KW-0472">Membrane</keyword>
<evidence type="ECO:0000256" key="6">
    <source>
        <dbReference type="ARBA" id="ARBA00022989"/>
    </source>
</evidence>
<evidence type="ECO:0000256" key="7">
    <source>
        <dbReference type="ARBA" id="ARBA00023136"/>
    </source>
</evidence>
<dbReference type="Gene3D" id="3.40.50.300">
    <property type="entry name" value="P-loop containing nucleotide triphosphate hydrolases"/>
    <property type="match status" value="1"/>
</dbReference>
<feature type="domain" description="ABC transmembrane type-1" evidence="11">
    <location>
        <begin position="1"/>
        <end position="120"/>
    </location>
</feature>
<dbReference type="Gene3D" id="1.20.1560.10">
    <property type="entry name" value="ABC transporter type 1, transmembrane domain"/>
    <property type="match status" value="1"/>
</dbReference>
<keyword evidence="4" id="KW-0547">Nucleotide-binding</keyword>
<dbReference type="PROSITE" id="PS00211">
    <property type="entry name" value="ABC_TRANSPORTER_1"/>
    <property type="match status" value="1"/>
</dbReference>
<evidence type="ECO:0000256" key="1">
    <source>
        <dbReference type="ARBA" id="ARBA00004141"/>
    </source>
</evidence>
<evidence type="ECO:0000313" key="12">
    <source>
        <dbReference type="EMBL" id="KAJ9493018.1"/>
    </source>
</evidence>
<keyword evidence="6 9" id="KW-1133">Transmembrane helix</keyword>
<evidence type="ECO:0000256" key="9">
    <source>
        <dbReference type="SAM" id="Phobius"/>
    </source>
</evidence>
<dbReference type="Proteomes" id="UP001227192">
    <property type="component" value="Unassembled WGS sequence"/>
</dbReference>
<reference evidence="12" key="1">
    <citation type="submission" date="2015-06" db="EMBL/GenBank/DDBJ databases">
        <authorList>
            <person name="Nguyen H."/>
        </authorList>
    </citation>
    <scope>NUCLEOTIDE SEQUENCE</scope>
    <source>
        <strain evidence="12">DAOM 180753</strain>
    </source>
</reference>
<dbReference type="GO" id="GO:0005524">
    <property type="term" value="F:ATP binding"/>
    <property type="evidence" value="ECO:0007669"/>
    <property type="project" value="UniProtKB-KW"/>
</dbReference>
<feature type="transmembrane region" description="Helical" evidence="9">
    <location>
        <begin position="68"/>
        <end position="89"/>
    </location>
</feature>
<organism evidence="12 13">
    <name type="scientific">Penicillium thymicola</name>
    <dbReference type="NCBI Taxonomy" id="293382"/>
    <lineage>
        <taxon>Eukaryota</taxon>
        <taxon>Fungi</taxon>
        <taxon>Dikarya</taxon>
        <taxon>Ascomycota</taxon>
        <taxon>Pezizomycotina</taxon>
        <taxon>Eurotiomycetes</taxon>
        <taxon>Eurotiomycetidae</taxon>
        <taxon>Eurotiales</taxon>
        <taxon>Aspergillaceae</taxon>
        <taxon>Penicillium</taxon>
    </lineage>
</organism>
<comment type="subcellular location">
    <subcellularLocation>
        <location evidence="1">Membrane</location>
        <topology evidence="1">Multi-pass membrane protein</topology>
    </subcellularLocation>
</comment>
<keyword evidence="2" id="KW-0813">Transport</keyword>
<reference evidence="12" key="2">
    <citation type="journal article" date="2016" name="Fungal Biol.">
        <title>Ochratoxin A production by Penicillium thymicola.</title>
        <authorList>
            <person name="Nguyen H.D.T."/>
            <person name="McMullin D.R."/>
            <person name="Ponomareva E."/>
            <person name="Riley R."/>
            <person name="Pomraning K.R."/>
            <person name="Baker S.E."/>
            <person name="Seifert K.A."/>
        </authorList>
    </citation>
    <scope>NUCLEOTIDE SEQUENCE</scope>
    <source>
        <strain evidence="12">DAOM 180753</strain>
    </source>
</reference>
<dbReference type="GO" id="GO:0140359">
    <property type="term" value="F:ABC-type transporter activity"/>
    <property type="evidence" value="ECO:0007669"/>
    <property type="project" value="InterPro"/>
</dbReference>
<dbReference type="GO" id="GO:0016020">
    <property type="term" value="C:membrane"/>
    <property type="evidence" value="ECO:0007669"/>
    <property type="project" value="UniProtKB-SubCell"/>
</dbReference>
<gene>
    <name evidence="12" type="ORF">VN97_g165</name>
</gene>
<dbReference type="InterPro" id="IPR027417">
    <property type="entry name" value="P-loop_NTPase"/>
</dbReference>
<evidence type="ECO:0000256" key="2">
    <source>
        <dbReference type="ARBA" id="ARBA00022448"/>
    </source>
</evidence>
<evidence type="ECO:0000256" key="4">
    <source>
        <dbReference type="ARBA" id="ARBA00022741"/>
    </source>
</evidence>
<protein>
    <submittedName>
        <fullName evidence="12">Uncharacterized protein</fullName>
    </submittedName>
</protein>
<dbReference type="GO" id="GO:0016887">
    <property type="term" value="F:ATP hydrolysis activity"/>
    <property type="evidence" value="ECO:0007669"/>
    <property type="project" value="InterPro"/>
</dbReference>
<dbReference type="SUPFAM" id="SSF90123">
    <property type="entry name" value="ABC transporter transmembrane region"/>
    <property type="match status" value="1"/>
</dbReference>
<keyword evidence="13" id="KW-1185">Reference proteome</keyword>
<evidence type="ECO:0000313" key="13">
    <source>
        <dbReference type="Proteomes" id="UP001227192"/>
    </source>
</evidence>
<dbReference type="InterPro" id="IPR036640">
    <property type="entry name" value="ABC1_TM_sf"/>
</dbReference>
<proteinExistence type="predicted"/>
<dbReference type="InterPro" id="IPR003439">
    <property type="entry name" value="ABC_transporter-like_ATP-bd"/>
</dbReference>
<dbReference type="PROSITE" id="PS50893">
    <property type="entry name" value="ABC_TRANSPORTER_2"/>
    <property type="match status" value="1"/>
</dbReference>
<comment type="caution">
    <text evidence="12">The sequence shown here is derived from an EMBL/GenBank/DDBJ whole genome shotgun (WGS) entry which is preliminary data.</text>
</comment>
<dbReference type="EMBL" id="LACB01000003">
    <property type="protein sequence ID" value="KAJ9493018.1"/>
    <property type="molecule type" value="Genomic_DNA"/>
</dbReference>